<evidence type="ECO:0000313" key="5">
    <source>
        <dbReference type="Proteomes" id="UP000625283"/>
    </source>
</evidence>
<organism evidence="4 5">
    <name type="scientific">Sphingobacterium faecale</name>
    <dbReference type="NCBI Taxonomy" id="2803775"/>
    <lineage>
        <taxon>Bacteria</taxon>
        <taxon>Pseudomonadati</taxon>
        <taxon>Bacteroidota</taxon>
        <taxon>Sphingobacteriia</taxon>
        <taxon>Sphingobacteriales</taxon>
        <taxon>Sphingobacteriaceae</taxon>
        <taxon>Sphingobacterium</taxon>
    </lineage>
</organism>
<name>A0ABS1QYW7_9SPHI</name>
<evidence type="ECO:0000256" key="1">
    <source>
        <dbReference type="ARBA" id="ARBA00022801"/>
    </source>
</evidence>
<feature type="signal peptide" evidence="2">
    <location>
        <begin position="1"/>
        <end position="18"/>
    </location>
</feature>
<dbReference type="InterPro" id="IPR049492">
    <property type="entry name" value="BD-FAE-like_dom"/>
</dbReference>
<dbReference type="InterPro" id="IPR029058">
    <property type="entry name" value="AB_hydrolase_fold"/>
</dbReference>
<evidence type="ECO:0000259" key="3">
    <source>
        <dbReference type="Pfam" id="PF20434"/>
    </source>
</evidence>
<dbReference type="RefSeq" id="WP_202101300.1">
    <property type="nucleotide sequence ID" value="NZ_JAERTY010000001.1"/>
</dbReference>
<feature type="chain" id="PRO_5046266420" evidence="2">
    <location>
        <begin position="19"/>
        <end position="266"/>
    </location>
</feature>
<keyword evidence="5" id="KW-1185">Reference proteome</keyword>
<sequence>MRCTVVFLFLLISLQSLVAQEFAYETIRDVVYTANQDPYSKERCKLDFHFPKDRKSFTTLVWFHGGGLTGGEKKIPAYLMDKGIAIIAVNYRLSPHVKVDAIIEDAADAVKWAYEHIGDKGGATDKIVVGGYSAGAYLSLMLGLNKSYLQNRGIDTGSLLGIVSISGQAITHFTARKESGIDGLQPTVDSLAPLFWVRKEAPKLLLITGDRELEMMGRYEENAYLYRMLKLTGNTDVELLELQGYGHNTEYPSFPLLLKTVDKWAK</sequence>
<keyword evidence="2" id="KW-0732">Signal</keyword>
<keyword evidence="1 4" id="KW-0378">Hydrolase</keyword>
<evidence type="ECO:0000313" key="4">
    <source>
        <dbReference type="EMBL" id="MBL1407504.1"/>
    </source>
</evidence>
<dbReference type="InterPro" id="IPR050300">
    <property type="entry name" value="GDXG_lipolytic_enzyme"/>
</dbReference>
<feature type="domain" description="BD-FAE-like" evidence="3">
    <location>
        <begin position="46"/>
        <end position="147"/>
    </location>
</feature>
<dbReference type="PANTHER" id="PTHR48081:SF9">
    <property type="entry name" value="CARBOXYLESTERASE"/>
    <property type="match status" value="1"/>
</dbReference>
<protein>
    <submittedName>
        <fullName evidence="4">Alpha/beta hydrolase</fullName>
    </submittedName>
</protein>
<reference evidence="4 5" key="1">
    <citation type="submission" date="2021-01" db="EMBL/GenBank/DDBJ databases">
        <title>C459-1 draft genome sequence.</title>
        <authorList>
            <person name="Zhang X.-F."/>
        </authorList>
    </citation>
    <scope>NUCLEOTIDE SEQUENCE [LARGE SCALE GENOMIC DNA]</scope>
    <source>
        <strain evidence="5">C459-1</strain>
    </source>
</reference>
<evidence type="ECO:0000256" key="2">
    <source>
        <dbReference type="SAM" id="SignalP"/>
    </source>
</evidence>
<accession>A0ABS1QYW7</accession>
<gene>
    <name evidence="4" type="ORF">JKG61_01935</name>
</gene>
<comment type="caution">
    <text evidence="4">The sequence shown here is derived from an EMBL/GenBank/DDBJ whole genome shotgun (WGS) entry which is preliminary data.</text>
</comment>
<dbReference type="Proteomes" id="UP000625283">
    <property type="component" value="Unassembled WGS sequence"/>
</dbReference>
<dbReference type="SUPFAM" id="SSF53474">
    <property type="entry name" value="alpha/beta-Hydrolases"/>
    <property type="match status" value="1"/>
</dbReference>
<dbReference type="GO" id="GO:0016787">
    <property type="term" value="F:hydrolase activity"/>
    <property type="evidence" value="ECO:0007669"/>
    <property type="project" value="UniProtKB-KW"/>
</dbReference>
<dbReference type="Gene3D" id="3.40.50.1820">
    <property type="entry name" value="alpha/beta hydrolase"/>
    <property type="match status" value="1"/>
</dbReference>
<proteinExistence type="predicted"/>
<dbReference type="EMBL" id="JAERTY010000001">
    <property type="protein sequence ID" value="MBL1407504.1"/>
    <property type="molecule type" value="Genomic_DNA"/>
</dbReference>
<dbReference type="Pfam" id="PF20434">
    <property type="entry name" value="BD-FAE"/>
    <property type="match status" value="1"/>
</dbReference>
<dbReference type="PANTHER" id="PTHR48081">
    <property type="entry name" value="AB HYDROLASE SUPERFAMILY PROTEIN C4A8.06C"/>
    <property type="match status" value="1"/>
</dbReference>